<dbReference type="Proteomes" id="UP000549765">
    <property type="component" value="Unassembled WGS sequence"/>
</dbReference>
<dbReference type="GO" id="GO:0003700">
    <property type="term" value="F:DNA-binding transcription factor activity"/>
    <property type="evidence" value="ECO:0007669"/>
    <property type="project" value="InterPro"/>
</dbReference>
<accession>A0A7X6N0B1</accession>
<keyword evidence="1" id="KW-0805">Transcription regulation</keyword>
<dbReference type="EMBL" id="JAAXPN010000001">
    <property type="protein sequence ID" value="NKZ23428.1"/>
    <property type="molecule type" value="Genomic_DNA"/>
</dbReference>
<name>A0A7X6N0B1_9LACO</name>
<dbReference type="InterPro" id="IPR000281">
    <property type="entry name" value="HTH_RpiR"/>
</dbReference>
<dbReference type="Gene3D" id="3.40.50.10490">
    <property type="entry name" value="Glucose-6-phosphate isomerase like protein, domain 1"/>
    <property type="match status" value="1"/>
</dbReference>
<sequence>MLFLPYNISLKNTEIDIYNYIINNLNQVGLMRIRELADATHVSSSTILRFCRKFECTGYADFRLRIQAYSKSLNAHHLPIAPVDEFPFLEFLKHTHYPDFQEKITAAANILLTSDLVLFVGVGTSGIFSRYGSYLFSSLVSLSLNIEDPLNMPLYNLVDNHHQKICLVALSVSGENESIINYINHLKTHHAQVISLTNSGNATIAKLSSINLAYYHNIEMYQDTNITSQLAVTYLLEALARTAHQIKAVN</sequence>
<dbReference type="GO" id="GO:0097367">
    <property type="term" value="F:carbohydrate derivative binding"/>
    <property type="evidence" value="ECO:0007669"/>
    <property type="project" value="InterPro"/>
</dbReference>
<dbReference type="InterPro" id="IPR036388">
    <property type="entry name" value="WH-like_DNA-bd_sf"/>
</dbReference>
<protein>
    <submittedName>
        <fullName evidence="6">MurR/RpiR family transcriptional regulator</fullName>
    </submittedName>
</protein>
<dbReference type="GO" id="GO:1901135">
    <property type="term" value="P:carbohydrate derivative metabolic process"/>
    <property type="evidence" value="ECO:0007669"/>
    <property type="project" value="InterPro"/>
</dbReference>
<evidence type="ECO:0000256" key="3">
    <source>
        <dbReference type="ARBA" id="ARBA00023163"/>
    </source>
</evidence>
<organism evidence="6 7">
    <name type="scientific">Periweissella fabalis</name>
    <dbReference type="NCBI Taxonomy" id="1070421"/>
    <lineage>
        <taxon>Bacteria</taxon>
        <taxon>Bacillati</taxon>
        <taxon>Bacillota</taxon>
        <taxon>Bacilli</taxon>
        <taxon>Lactobacillales</taxon>
        <taxon>Lactobacillaceae</taxon>
        <taxon>Periweissella</taxon>
    </lineage>
</organism>
<evidence type="ECO:0000259" key="5">
    <source>
        <dbReference type="PROSITE" id="PS51464"/>
    </source>
</evidence>
<reference evidence="6 7" key="1">
    <citation type="submission" date="2020-04" db="EMBL/GenBank/DDBJ databases">
        <title>MicrobeNet Type strains.</title>
        <authorList>
            <person name="Nicholson A.C."/>
        </authorList>
    </citation>
    <scope>NUCLEOTIDE SEQUENCE [LARGE SCALE GENOMIC DNA]</scope>
    <source>
        <strain evidence="6 7">CCUG 61472</strain>
    </source>
</reference>
<dbReference type="Pfam" id="PF01418">
    <property type="entry name" value="HTH_6"/>
    <property type="match status" value="1"/>
</dbReference>
<dbReference type="Gene3D" id="1.10.10.10">
    <property type="entry name" value="Winged helix-like DNA-binding domain superfamily/Winged helix DNA-binding domain"/>
    <property type="match status" value="1"/>
</dbReference>
<dbReference type="PROSITE" id="PS51464">
    <property type="entry name" value="SIS"/>
    <property type="match status" value="1"/>
</dbReference>
<dbReference type="InterPro" id="IPR009057">
    <property type="entry name" value="Homeodomain-like_sf"/>
</dbReference>
<dbReference type="PANTHER" id="PTHR30514">
    <property type="entry name" value="GLUCOKINASE"/>
    <property type="match status" value="1"/>
</dbReference>
<gene>
    <name evidence="6" type="ORF">HF964_01210</name>
</gene>
<dbReference type="SUPFAM" id="SSF53697">
    <property type="entry name" value="SIS domain"/>
    <property type="match status" value="1"/>
</dbReference>
<comment type="caution">
    <text evidence="6">The sequence shown here is derived from an EMBL/GenBank/DDBJ whole genome shotgun (WGS) entry which is preliminary data.</text>
</comment>
<dbReference type="GO" id="GO:0003677">
    <property type="term" value="F:DNA binding"/>
    <property type="evidence" value="ECO:0007669"/>
    <property type="project" value="UniProtKB-KW"/>
</dbReference>
<proteinExistence type="predicted"/>
<dbReference type="InterPro" id="IPR035472">
    <property type="entry name" value="RpiR-like_SIS"/>
</dbReference>
<dbReference type="PANTHER" id="PTHR30514:SF1">
    <property type="entry name" value="HTH-TYPE TRANSCRIPTIONAL REGULATOR HEXR-RELATED"/>
    <property type="match status" value="1"/>
</dbReference>
<keyword evidence="2" id="KW-0238">DNA-binding</keyword>
<evidence type="ECO:0000313" key="7">
    <source>
        <dbReference type="Proteomes" id="UP000549765"/>
    </source>
</evidence>
<dbReference type="InterPro" id="IPR046348">
    <property type="entry name" value="SIS_dom_sf"/>
</dbReference>
<dbReference type="CDD" id="cd05013">
    <property type="entry name" value="SIS_RpiR"/>
    <property type="match status" value="1"/>
</dbReference>
<keyword evidence="7" id="KW-1185">Reference proteome</keyword>
<evidence type="ECO:0000259" key="4">
    <source>
        <dbReference type="PROSITE" id="PS51071"/>
    </source>
</evidence>
<dbReference type="AlphaFoldDB" id="A0A7X6N0B1"/>
<feature type="domain" description="SIS" evidence="5">
    <location>
        <begin position="107"/>
        <end position="246"/>
    </location>
</feature>
<dbReference type="PROSITE" id="PS51071">
    <property type="entry name" value="HTH_RPIR"/>
    <property type="match status" value="1"/>
</dbReference>
<keyword evidence="3" id="KW-0804">Transcription</keyword>
<dbReference type="InterPro" id="IPR047640">
    <property type="entry name" value="RpiR-like"/>
</dbReference>
<dbReference type="SUPFAM" id="SSF46689">
    <property type="entry name" value="Homeodomain-like"/>
    <property type="match status" value="1"/>
</dbReference>
<evidence type="ECO:0000256" key="2">
    <source>
        <dbReference type="ARBA" id="ARBA00023125"/>
    </source>
</evidence>
<dbReference type="RefSeq" id="WP_168721224.1">
    <property type="nucleotide sequence ID" value="NZ_JAAXPN010000001.1"/>
</dbReference>
<dbReference type="Pfam" id="PF01380">
    <property type="entry name" value="SIS"/>
    <property type="match status" value="1"/>
</dbReference>
<evidence type="ECO:0000256" key="1">
    <source>
        <dbReference type="ARBA" id="ARBA00023015"/>
    </source>
</evidence>
<feature type="domain" description="HTH rpiR-type" evidence="4">
    <location>
        <begin position="1"/>
        <end position="73"/>
    </location>
</feature>
<dbReference type="InterPro" id="IPR001347">
    <property type="entry name" value="SIS_dom"/>
</dbReference>
<evidence type="ECO:0000313" key="6">
    <source>
        <dbReference type="EMBL" id="NKZ23428.1"/>
    </source>
</evidence>